<evidence type="ECO:0000313" key="3">
    <source>
        <dbReference type="Proteomes" id="UP000604083"/>
    </source>
</evidence>
<dbReference type="Proteomes" id="UP000604083">
    <property type="component" value="Unassembled WGS sequence"/>
</dbReference>
<reference evidence="2" key="1">
    <citation type="submission" date="2021-01" db="EMBL/GenBank/DDBJ databases">
        <title>Modified the classification status of verrucomicrobia.</title>
        <authorList>
            <person name="Feng X."/>
        </authorList>
    </citation>
    <scope>NUCLEOTIDE SEQUENCE</scope>
    <source>
        <strain evidence="2">KCTC 12986</strain>
    </source>
</reference>
<keyword evidence="3" id="KW-1185">Reference proteome</keyword>
<evidence type="ECO:0000259" key="1">
    <source>
        <dbReference type="Pfam" id="PF01609"/>
    </source>
</evidence>
<dbReference type="InterPro" id="IPR012337">
    <property type="entry name" value="RNaseH-like_sf"/>
</dbReference>
<dbReference type="GO" id="GO:0004803">
    <property type="term" value="F:transposase activity"/>
    <property type="evidence" value="ECO:0007669"/>
    <property type="project" value="InterPro"/>
</dbReference>
<feature type="domain" description="Transposase IS4-like" evidence="1">
    <location>
        <begin position="99"/>
        <end position="291"/>
    </location>
</feature>
<comment type="caution">
    <text evidence="2">The sequence shown here is derived from an EMBL/GenBank/DDBJ whole genome shotgun (WGS) entry which is preliminary data.</text>
</comment>
<dbReference type="AlphaFoldDB" id="A0A934RQN7"/>
<dbReference type="NCBIfam" id="NF033591">
    <property type="entry name" value="transpos_IS4_2"/>
    <property type="match status" value="1"/>
</dbReference>
<dbReference type="EMBL" id="JAENIO010000103">
    <property type="protein sequence ID" value="MBK1835709.1"/>
    <property type="molecule type" value="Genomic_DNA"/>
</dbReference>
<evidence type="ECO:0000313" key="2">
    <source>
        <dbReference type="EMBL" id="MBK1835709.1"/>
    </source>
</evidence>
<sequence length="357" mass="41005">MLHDHLINQFAPLKLNLARLKCLSLLAASLLRHRTVNLTLLATENLTGATNESCYRRFQRFFRDCSLSPDIIGRLVLAKVPRPEGGWVLSMDRTNWKYGQRHINILTIGIVVNKVAIPIAWKVLPQSTKRGNSSTRHRIALCQKVLQMLPSEDIRALVMDREFGGKDWLEWLDKQGVGYIARIKTNIIVGNKLAREHRATGKGKKAAVRKKILGMSLFFASKTITSKGRRDERLHLISNRFYGAEALELYKLRWGIEQLFSHLKKRGFNLEDTHMSDAKKLEKLFAVVTLAFLYSYGWGCHLRTTRKTPKAMARKSLFRQGLESILRLLNNPHLKAKDRNEFLAWLKSPFHPSIFVV</sequence>
<dbReference type="GO" id="GO:0003677">
    <property type="term" value="F:DNA binding"/>
    <property type="evidence" value="ECO:0007669"/>
    <property type="project" value="InterPro"/>
</dbReference>
<proteinExistence type="predicted"/>
<dbReference type="InterPro" id="IPR002559">
    <property type="entry name" value="Transposase_11"/>
</dbReference>
<organism evidence="2 3">
    <name type="scientific">Roseibacillus ishigakijimensis</name>
    <dbReference type="NCBI Taxonomy" id="454146"/>
    <lineage>
        <taxon>Bacteria</taxon>
        <taxon>Pseudomonadati</taxon>
        <taxon>Verrucomicrobiota</taxon>
        <taxon>Verrucomicrobiia</taxon>
        <taxon>Verrucomicrobiales</taxon>
        <taxon>Verrucomicrobiaceae</taxon>
        <taxon>Roseibacillus</taxon>
    </lineage>
</organism>
<dbReference type="SUPFAM" id="SSF53098">
    <property type="entry name" value="Ribonuclease H-like"/>
    <property type="match status" value="1"/>
</dbReference>
<protein>
    <submittedName>
        <fullName evidence="2">IS4 family transposase</fullName>
    </submittedName>
</protein>
<dbReference type="RefSeq" id="WP_200393146.1">
    <property type="nucleotide sequence ID" value="NZ_JAENIO010000103.1"/>
</dbReference>
<gene>
    <name evidence="2" type="ORF">JIN78_16720</name>
</gene>
<accession>A0A934RQN7</accession>
<dbReference type="InterPro" id="IPR047658">
    <property type="entry name" value="IS4-like_transpos"/>
</dbReference>
<dbReference type="GO" id="GO:0006313">
    <property type="term" value="P:DNA transposition"/>
    <property type="evidence" value="ECO:0007669"/>
    <property type="project" value="InterPro"/>
</dbReference>
<name>A0A934RQN7_9BACT</name>
<dbReference type="Pfam" id="PF01609">
    <property type="entry name" value="DDE_Tnp_1"/>
    <property type="match status" value="1"/>
</dbReference>